<dbReference type="SUPFAM" id="SSF52540">
    <property type="entry name" value="P-loop containing nucleoside triphosphate hydrolases"/>
    <property type="match status" value="2"/>
</dbReference>
<comment type="subcellular location">
    <subcellularLocation>
        <location evidence="1">Cytoplasm</location>
    </subcellularLocation>
</comment>
<protein>
    <recommendedName>
        <fullName evidence="15">UvrABC system protein A</fullName>
    </recommendedName>
    <alternativeName>
        <fullName evidence="16">Excinuclease ABC subunit A</fullName>
    </alternativeName>
</protein>
<keyword evidence="8" id="KW-0863">Zinc-finger</keyword>
<evidence type="ECO:0000256" key="12">
    <source>
        <dbReference type="ARBA" id="ARBA00023125"/>
    </source>
</evidence>
<dbReference type="GO" id="GO:0005524">
    <property type="term" value="F:ATP binding"/>
    <property type="evidence" value="ECO:0007669"/>
    <property type="project" value="UniProtKB-KW"/>
</dbReference>
<dbReference type="CDD" id="cd03270">
    <property type="entry name" value="ABC_UvrA_I"/>
    <property type="match status" value="1"/>
</dbReference>
<evidence type="ECO:0000256" key="16">
    <source>
        <dbReference type="ARBA" id="ARBA00042156"/>
    </source>
</evidence>
<dbReference type="EMBL" id="CP019607">
    <property type="protein sequence ID" value="AQP51396.1"/>
    <property type="molecule type" value="Genomic_DNA"/>
</dbReference>
<evidence type="ECO:0000256" key="13">
    <source>
        <dbReference type="ARBA" id="ARBA00023204"/>
    </source>
</evidence>
<feature type="domain" description="ABC transporter" evidence="17">
    <location>
        <begin position="11"/>
        <end position="444"/>
    </location>
</feature>
<evidence type="ECO:0000259" key="17">
    <source>
        <dbReference type="PROSITE" id="PS50893"/>
    </source>
</evidence>
<dbReference type="PROSITE" id="PS50893">
    <property type="entry name" value="ABC_TRANSPORTER_2"/>
    <property type="match status" value="2"/>
</dbReference>
<evidence type="ECO:0000256" key="7">
    <source>
        <dbReference type="ARBA" id="ARBA00022769"/>
    </source>
</evidence>
<keyword evidence="12" id="KW-0238">DNA-binding</keyword>
<evidence type="ECO:0000256" key="2">
    <source>
        <dbReference type="ARBA" id="ARBA00022490"/>
    </source>
</evidence>
<dbReference type="KEGG" id="tfa:BW733_11785"/>
<dbReference type="GO" id="GO:0008270">
    <property type="term" value="F:zinc ion binding"/>
    <property type="evidence" value="ECO:0007669"/>
    <property type="project" value="UniProtKB-KW"/>
</dbReference>
<dbReference type="GO" id="GO:0003677">
    <property type="term" value="F:DNA binding"/>
    <property type="evidence" value="ECO:0007669"/>
    <property type="project" value="UniProtKB-KW"/>
</dbReference>
<name>A0A1Q2CZ27_9ACTN</name>
<keyword evidence="4" id="KW-0677">Repeat</keyword>
<comment type="similarity">
    <text evidence="14">Belongs to the ABC transporter superfamily. UvrA family.</text>
</comment>
<dbReference type="Gene3D" id="1.10.8.280">
    <property type="entry name" value="ABC transporter ATPase domain-like"/>
    <property type="match status" value="1"/>
</dbReference>
<keyword evidence="11" id="KW-0267">Excision nuclease</keyword>
<evidence type="ECO:0000256" key="6">
    <source>
        <dbReference type="ARBA" id="ARBA00022763"/>
    </source>
</evidence>
<keyword evidence="5" id="KW-0547">Nucleotide-binding</keyword>
<evidence type="ECO:0000256" key="4">
    <source>
        <dbReference type="ARBA" id="ARBA00022737"/>
    </source>
</evidence>
<keyword evidence="9" id="KW-0862">Zinc</keyword>
<dbReference type="PANTHER" id="PTHR43152:SF3">
    <property type="entry name" value="UVRABC SYSTEM PROTEIN A"/>
    <property type="match status" value="1"/>
</dbReference>
<evidence type="ECO:0000256" key="9">
    <source>
        <dbReference type="ARBA" id="ARBA00022833"/>
    </source>
</evidence>
<dbReference type="OrthoDB" id="9809851at2"/>
<evidence type="ECO:0000256" key="10">
    <source>
        <dbReference type="ARBA" id="ARBA00022840"/>
    </source>
</evidence>
<evidence type="ECO:0000256" key="11">
    <source>
        <dbReference type="ARBA" id="ARBA00022881"/>
    </source>
</evidence>
<keyword evidence="10" id="KW-0067">ATP-binding</keyword>
<dbReference type="PANTHER" id="PTHR43152">
    <property type="entry name" value="UVRABC SYSTEM PROTEIN A"/>
    <property type="match status" value="1"/>
</dbReference>
<evidence type="ECO:0000256" key="14">
    <source>
        <dbReference type="ARBA" id="ARBA00038000"/>
    </source>
</evidence>
<dbReference type="InterPro" id="IPR041552">
    <property type="entry name" value="UvrA_DNA-bd"/>
</dbReference>
<dbReference type="STRING" id="399497.BW733_11785"/>
<keyword evidence="7" id="KW-0228">DNA excision</keyword>
<dbReference type="AlphaFoldDB" id="A0A1Q2CZ27"/>
<dbReference type="Proteomes" id="UP000188235">
    <property type="component" value="Chromosome"/>
</dbReference>
<evidence type="ECO:0000256" key="1">
    <source>
        <dbReference type="ARBA" id="ARBA00004496"/>
    </source>
</evidence>
<keyword evidence="3" id="KW-0479">Metal-binding</keyword>
<dbReference type="GO" id="GO:0005737">
    <property type="term" value="C:cytoplasm"/>
    <property type="evidence" value="ECO:0007669"/>
    <property type="project" value="UniProtKB-SubCell"/>
</dbReference>
<evidence type="ECO:0000256" key="15">
    <source>
        <dbReference type="ARBA" id="ARBA00039316"/>
    </source>
</evidence>
<evidence type="ECO:0000256" key="3">
    <source>
        <dbReference type="ARBA" id="ARBA00022723"/>
    </source>
</evidence>
<evidence type="ECO:0000256" key="5">
    <source>
        <dbReference type="ARBA" id="ARBA00022741"/>
    </source>
</evidence>
<dbReference type="Gene3D" id="1.20.1580.10">
    <property type="entry name" value="ABC transporter ATPase like domain"/>
    <property type="match status" value="2"/>
</dbReference>
<dbReference type="GO" id="GO:0006281">
    <property type="term" value="P:DNA repair"/>
    <property type="evidence" value="ECO:0007669"/>
    <property type="project" value="UniProtKB-KW"/>
</dbReference>
<keyword evidence="6" id="KW-0227">DNA damage</keyword>
<dbReference type="Pfam" id="PF17755">
    <property type="entry name" value="UvrA_DNA-bind"/>
    <property type="match status" value="1"/>
</dbReference>
<feature type="domain" description="ABC transporter" evidence="17">
    <location>
        <begin position="454"/>
        <end position="750"/>
    </location>
</feature>
<keyword evidence="13" id="KW-0234">DNA repair</keyword>
<sequence>MTPKTHQEQPVSNRDVIRVRGARTNNLRDVDVDIPKKQLTVVTGVSGSGKSSLAFDTIAAESQRLLGATYPAFVQNLMPHLPRPDVDTLEGLSASIVVDQAPLGANPRSTVGTATDAWSLLRQLYAGHGTPPVPGPHALSFNASTGMCLACEGTGRTATLDVDLVLDRSLSLNDGAITFPNFTVGSLFWKVYARSGVFDNDKPVQSYTPAELEYLLTGTGPNVDTGTYPMAYEGVLTKITRLYLSKDPAALKPRLREALEHAATTGPCSDCAGTRLNSAARACTIDNTPITTCHAMPATDLHRWLVDLDLPAAVPLIAQLQSLLANLARVGLGYLALDRPTSTLSGGEGQRIRTVLHLDSALTDLTYVFDEPAAGLHAHDTAQVVTLLHALRDKGNTVLVVEHHPDVITAADHVIDLGPGAGTDGGTITFQGTPAQLTHTHTPTAAALAARPTLNLTPRTPTGTLRIRDATTHNLHHLDIDIPLGVLTCITGVAGAGKTSLLTNLPRRDDLAVIDQRPIRGSRRSTPATYTGVMDWLRDAFAKAGSTPGHKLKPSMFSANSAGACPDCTGLGVTYLDAPGSGPVPVTCTTCNGARYTAGVLTHTLDGVTIADALGLPVADAATRYTNTPAGPPLAGLVDVGLGYLTLGQPLSTLSGGERQRLRLATRIAQSATIYALDEPTTGLHMSDVDTLTRLLHRLVDTGATVVVADHHLNLIATADHVIDLGPDAGPGGGHITYQGPAADLSTTDTNTGRALAARLAL</sequence>
<dbReference type="RefSeq" id="WP_077350667.1">
    <property type="nucleotide sequence ID" value="NZ_CP019607.1"/>
</dbReference>
<dbReference type="InterPro" id="IPR027417">
    <property type="entry name" value="P-loop_NTPase"/>
</dbReference>
<dbReference type="InterPro" id="IPR003439">
    <property type="entry name" value="ABC_transporter-like_ATP-bd"/>
</dbReference>
<proteinExistence type="inferred from homology"/>
<gene>
    <name evidence="18" type="ORF">BW733_11785</name>
</gene>
<reference evidence="18 19" key="1">
    <citation type="journal article" date="2008" name="Int. J. Syst. Evol. Microbiol.">
        <title>Tessaracoccus flavescens sp. nov., isolated from marine sediment.</title>
        <authorList>
            <person name="Lee D.W."/>
            <person name="Lee S.D."/>
        </authorList>
    </citation>
    <scope>NUCLEOTIDE SEQUENCE [LARGE SCALE GENOMIC DNA]</scope>
    <source>
        <strain evidence="18 19">SST-39T</strain>
    </source>
</reference>
<dbReference type="Pfam" id="PF00005">
    <property type="entry name" value="ABC_tran"/>
    <property type="match status" value="1"/>
</dbReference>
<evidence type="ECO:0000256" key="8">
    <source>
        <dbReference type="ARBA" id="ARBA00022771"/>
    </source>
</evidence>
<dbReference type="Gene3D" id="3.40.50.300">
    <property type="entry name" value="P-loop containing nucleotide triphosphate hydrolases"/>
    <property type="match status" value="3"/>
</dbReference>
<evidence type="ECO:0000313" key="19">
    <source>
        <dbReference type="Proteomes" id="UP000188235"/>
    </source>
</evidence>
<keyword evidence="19" id="KW-1185">Reference proteome</keyword>
<accession>A0A1Q2CZ27</accession>
<dbReference type="GO" id="GO:0004518">
    <property type="term" value="F:nuclease activity"/>
    <property type="evidence" value="ECO:0007669"/>
    <property type="project" value="UniProtKB-KW"/>
</dbReference>
<dbReference type="GO" id="GO:0016887">
    <property type="term" value="F:ATP hydrolysis activity"/>
    <property type="evidence" value="ECO:0007669"/>
    <property type="project" value="InterPro"/>
</dbReference>
<keyword evidence="2" id="KW-0963">Cytoplasm</keyword>
<organism evidence="18 19">
    <name type="scientific">Tessaracoccus flavescens</name>
    <dbReference type="NCBI Taxonomy" id="399497"/>
    <lineage>
        <taxon>Bacteria</taxon>
        <taxon>Bacillati</taxon>
        <taxon>Actinomycetota</taxon>
        <taxon>Actinomycetes</taxon>
        <taxon>Propionibacteriales</taxon>
        <taxon>Propionibacteriaceae</taxon>
        <taxon>Tessaracoccus</taxon>
    </lineage>
</organism>
<evidence type="ECO:0000313" key="18">
    <source>
        <dbReference type="EMBL" id="AQP51396.1"/>
    </source>
</evidence>